<dbReference type="Proteomes" id="UP000626982">
    <property type="component" value="Unassembled WGS sequence"/>
</dbReference>
<dbReference type="SUPFAM" id="SSF55729">
    <property type="entry name" value="Acyl-CoA N-acyltransferases (Nat)"/>
    <property type="match status" value="1"/>
</dbReference>
<gene>
    <name evidence="4" type="ORF">GCM10010968_09710</name>
</gene>
<evidence type="ECO:0000256" key="2">
    <source>
        <dbReference type="ARBA" id="ARBA00023315"/>
    </source>
</evidence>
<dbReference type="PANTHER" id="PTHR43626:SF4">
    <property type="entry name" value="GCN5-RELATED N-ACETYLTRANSFERASE 2, CHLOROPLASTIC"/>
    <property type="match status" value="1"/>
</dbReference>
<protein>
    <submittedName>
        <fullName evidence="4">N-acetyltransferase</fullName>
    </submittedName>
</protein>
<dbReference type="InterPro" id="IPR016181">
    <property type="entry name" value="Acyl_CoA_acyltransferase"/>
</dbReference>
<keyword evidence="1" id="KW-0808">Transferase</keyword>
<evidence type="ECO:0000313" key="5">
    <source>
        <dbReference type="Proteomes" id="UP000626982"/>
    </source>
</evidence>
<sequence>MVTLHDRIPTVAEQLAIADAVGWHDRFDAESLGRSLERSLHGVVAVDGDGAVVAMGRLVGDGVRYFTVQDVLVHPDAAEQGVATRIVERLLAWVRATAPAEAIVGLFSSPEAVGVYEAAGFERADRDPIGMVQALRPDAR</sequence>
<dbReference type="InterPro" id="IPR045039">
    <property type="entry name" value="NSI-like"/>
</dbReference>
<organism evidence="4 5">
    <name type="scientific">Agrococcus terreus</name>
    <dbReference type="NCBI Taxonomy" id="574649"/>
    <lineage>
        <taxon>Bacteria</taxon>
        <taxon>Bacillati</taxon>
        <taxon>Actinomycetota</taxon>
        <taxon>Actinomycetes</taxon>
        <taxon>Micrococcales</taxon>
        <taxon>Microbacteriaceae</taxon>
        <taxon>Agrococcus</taxon>
    </lineage>
</organism>
<evidence type="ECO:0000313" key="4">
    <source>
        <dbReference type="EMBL" id="GGN81127.1"/>
    </source>
</evidence>
<keyword evidence="2" id="KW-0012">Acyltransferase</keyword>
<comment type="caution">
    <text evidence="4">The sequence shown here is derived from an EMBL/GenBank/DDBJ whole genome shotgun (WGS) entry which is preliminary data.</text>
</comment>
<reference evidence="5" key="1">
    <citation type="journal article" date="2019" name="Int. J. Syst. Evol. Microbiol.">
        <title>The Global Catalogue of Microorganisms (GCM) 10K type strain sequencing project: providing services to taxonomists for standard genome sequencing and annotation.</title>
        <authorList>
            <consortium name="The Broad Institute Genomics Platform"/>
            <consortium name="The Broad Institute Genome Sequencing Center for Infectious Disease"/>
            <person name="Wu L."/>
            <person name="Ma J."/>
        </authorList>
    </citation>
    <scope>NUCLEOTIDE SEQUENCE [LARGE SCALE GENOMIC DNA]</scope>
    <source>
        <strain evidence="5">CGMCC 1.6960</strain>
    </source>
</reference>
<name>A0ABQ2KEK4_9MICO</name>
<proteinExistence type="predicted"/>
<dbReference type="Pfam" id="PF13673">
    <property type="entry name" value="Acetyltransf_10"/>
    <property type="match status" value="1"/>
</dbReference>
<evidence type="ECO:0000256" key="1">
    <source>
        <dbReference type="ARBA" id="ARBA00022679"/>
    </source>
</evidence>
<keyword evidence="5" id="KW-1185">Reference proteome</keyword>
<dbReference type="PANTHER" id="PTHR43626">
    <property type="entry name" value="ACYL-COA N-ACYLTRANSFERASE"/>
    <property type="match status" value="1"/>
</dbReference>
<dbReference type="InterPro" id="IPR000182">
    <property type="entry name" value="GNAT_dom"/>
</dbReference>
<feature type="domain" description="N-acetyltransferase" evidence="3">
    <location>
        <begin position="2"/>
        <end position="136"/>
    </location>
</feature>
<dbReference type="RefSeq" id="WP_188716631.1">
    <property type="nucleotide sequence ID" value="NZ_BAABBD010000006.1"/>
</dbReference>
<accession>A0ABQ2KEK4</accession>
<dbReference type="EMBL" id="BMLM01000001">
    <property type="protein sequence ID" value="GGN81127.1"/>
    <property type="molecule type" value="Genomic_DNA"/>
</dbReference>
<dbReference type="PROSITE" id="PS51186">
    <property type="entry name" value="GNAT"/>
    <property type="match status" value="1"/>
</dbReference>
<evidence type="ECO:0000259" key="3">
    <source>
        <dbReference type="PROSITE" id="PS51186"/>
    </source>
</evidence>
<dbReference type="CDD" id="cd04301">
    <property type="entry name" value="NAT_SF"/>
    <property type="match status" value="1"/>
</dbReference>
<dbReference type="Gene3D" id="3.40.630.30">
    <property type="match status" value="1"/>
</dbReference>